<feature type="compositionally biased region" description="Low complexity" evidence="1">
    <location>
        <begin position="227"/>
        <end position="237"/>
    </location>
</feature>
<keyword evidence="4" id="KW-1185">Reference proteome</keyword>
<accession>A0ABZ2D5I6</accession>
<reference evidence="3 4" key="1">
    <citation type="submission" date="2024-02" db="EMBL/GenBank/DDBJ databases">
        <title>The whole genome sequence of five bacterial samples isolated from Abu Dhabi Sabkha-shore region.</title>
        <authorList>
            <person name="Sudalaimuthuasari N."/>
            <person name="Sarfraz B."/>
            <person name="Tuyisabe J.D."/>
            <person name="Mugisha Ntwali L.D.M."/>
            <person name="Ali A.I.A.A."/>
            <person name="Almansoori S.Z.A."/>
            <person name="Alajami H.S.A."/>
            <person name="Almeqbaali A.A.S."/>
            <person name="Kundu B."/>
            <person name="Saeed E.E."/>
            <person name="Sukumarinath V."/>
            <person name="Mishra A.K."/>
            <person name="Hazzouri K.M."/>
            <person name="Almaskari R."/>
            <person name="Sharma A.K."/>
            <person name="Amiri K.M.A."/>
        </authorList>
    </citation>
    <scope>NUCLEOTIDE SEQUENCE [LARGE SCALE GENOMIC DNA]</scope>
    <source>
        <strain evidence="4">kcgeb_sd</strain>
    </source>
</reference>
<evidence type="ECO:0000313" key="3">
    <source>
        <dbReference type="EMBL" id="WWA48310.1"/>
    </source>
</evidence>
<feature type="region of interest" description="Disordered" evidence="1">
    <location>
        <begin position="99"/>
        <end position="161"/>
    </location>
</feature>
<keyword evidence="2" id="KW-0472">Membrane</keyword>
<feature type="region of interest" description="Disordered" evidence="1">
    <location>
        <begin position="191"/>
        <end position="278"/>
    </location>
</feature>
<keyword evidence="2" id="KW-0812">Transmembrane</keyword>
<feature type="region of interest" description="Disordered" evidence="1">
    <location>
        <begin position="458"/>
        <end position="525"/>
    </location>
</feature>
<name>A0ABZ2D5I6_9SPHN</name>
<evidence type="ECO:0000256" key="1">
    <source>
        <dbReference type="SAM" id="MobiDB-lite"/>
    </source>
</evidence>
<feature type="transmembrane region" description="Helical" evidence="2">
    <location>
        <begin position="20"/>
        <end position="40"/>
    </location>
</feature>
<keyword evidence="2" id="KW-1133">Transmembrane helix</keyword>
<feature type="compositionally biased region" description="Acidic residues" evidence="1">
    <location>
        <begin position="310"/>
        <end position="323"/>
    </location>
</feature>
<organism evidence="3 4">
    <name type="scientific">Pelagerythrobacter marensis</name>
    <dbReference type="NCBI Taxonomy" id="543877"/>
    <lineage>
        <taxon>Bacteria</taxon>
        <taxon>Pseudomonadati</taxon>
        <taxon>Pseudomonadota</taxon>
        <taxon>Alphaproteobacteria</taxon>
        <taxon>Sphingomonadales</taxon>
        <taxon>Erythrobacteraceae</taxon>
        <taxon>Pelagerythrobacter</taxon>
    </lineage>
</organism>
<feature type="compositionally biased region" description="Basic and acidic residues" evidence="1">
    <location>
        <begin position="112"/>
        <end position="128"/>
    </location>
</feature>
<dbReference type="RefSeq" id="WP_338447195.1">
    <property type="nucleotide sequence ID" value="NZ_CP144918.1"/>
</dbReference>
<dbReference type="EMBL" id="CP144918">
    <property type="protein sequence ID" value="WWA48310.1"/>
    <property type="molecule type" value="Genomic_DNA"/>
</dbReference>
<sequence>MSAEYQGKTASQVPISQHPVFPAIVALWFAALLGLGSLVLPAALFENLFDATGIAAAVPAAAAPLGVSARILIALVFAVLGVFAGLFIARKVAAAQGGVRPAVRRPGSGPSARRDDAAKRPLSAREDLGMDSFDDPVDAPPSAPIAGRRRALSLTDESEPGDAAEIATPMEDAADDALDLAAFADGAEPAAIAPDETEPPSGATSPAETWADEARTPDTLPPDTWADDPPFANPADALGEPASGEAEPARPFDAAPPPAPAFAAPAGQDQERESARPALADLSIAELVDRFALSLQRAAERREAVSEPVPEPEPEPELEDDLADTSSSARYVPDLGVEAREAPRFAAPGAAPAEPPAASFEAVPAALRPVVPEDDGAFESEDEDLALSLPLARESRSLDWPAHAPAGDSPSDAALLDDSEGEEEWVPDFADLAVDDGCGSLLDIRSQPRDHEFIRFEADPDADPDADGGGPFAPAAVFPGRDERRAAPAADGSPRDAEGAPPPAAARAFDAPPETGAERCAGPVDEAQAERALREALQKLQRLSGAA</sequence>
<evidence type="ECO:0000313" key="4">
    <source>
        <dbReference type="Proteomes" id="UP001335183"/>
    </source>
</evidence>
<protein>
    <submittedName>
        <fullName evidence="3">Uncharacterized protein</fullName>
    </submittedName>
</protein>
<gene>
    <name evidence="3" type="ORF">V5F89_05260</name>
</gene>
<feature type="transmembrane region" description="Helical" evidence="2">
    <location>
        <begin position="71"/>
        <end position="89"/>
    </location>
</feature>
<feature type="region of interest" description="Disordered" evidence="1">
    <location>
        <begin position="298"/>
        <end position="336"/>
    </location>
</feature>
<feature type="compositionally biased region" description="Acidic residues" evidence="1">
    <location>
        <begin position="415"/>
        <end position="426"/>
    </location>
</feature>
<feature type="compositionally biased region" description="Low complexity" evidence="1">
    <location>
        <begin position="505"/>
        <end position="514"/>
    </location>
</feature>
<feature type="region of interest" description="Disordered" evidence="1">
    <location>
        <begin position="399"/>
        <end position="431"/>
    </location>
</feature>
<evidence type="ECO:0000256" key="2">
    <source>
        <dbReference type="SAM" id="Phobius"/>
    </source>
</evidence>
<proteinExistence type="predicted"/>
<dbReference type="Proteomes" id="UP001335183">
    <property type="component" value="Chromosome"/>
</dbReference>